<feature type="region of interest" description="Disordered" evidence="1">
    <location>
        <begin position="1"/>
        <end position="30"/>
    </location>
</feature>
<sequence>MKVHGDGKPEFSADLDPTSSEHSLEATLPGNHRAIATDSVYGIAYQDDCSEPRQVGLQYHSQSISRQDS</sequence>
<dbReference type="EMBL" id="JAEEFW010000002">
    <property type="protein sequence ID" value="MBU4632844.1"/>
    <property type="molecule type" value="Genomic_DNA"/>
</dbReference>
<accession>A0AAJ0ZIN0</accession>
<dbReference type="Proteomes" id="UP000787568">
    <property type="component" value="Unassembled WGS sequence"/>
</dbReference>
<evidence type="ECO:0000256" key="1">
    <source>
        <dbReference type="SAM" id="MobiDB-lite"/>
    </source>
</evidence>
<gene>
    <name evidence="2" type="ORF">I8747_08460</name>
</gene>
<proteinExistence type="predicted"/>
<organism evidence="2 3">
    <name type="scientific">Pseudomonas chlororaphis subsp. aurantiaca</name>
    <dbReference type="NCBI Taxonomy" id="86192"/>
    <lineage>
        <taxon>Bacteria</taxon>
        <taxon>Pseudomonadati</taxon>
        <taxon>Pseudomonadota</taxon>
        <taxon>Gammaproteobacteria</taxon>
        <taxon>Pseudomonadales</taxon>
        <taxon>Pseudomonadaceae</taxon>
        <taxon>Pseudomonas</taxon>
    </lineage>
</organism>
<dbReference type="RefSeq" id="WP_081360264.1">
    <property type="nucleotide sequence ID" value="NZ_CP027715.1"/>
</dbReference>
<protein>
    <submittedName>
        <fullName evidence="2">Uncharacterized protein</fullName>
    </submittedName>
</protein>
<dbReference type="AlphaFoldDB" id="A0AAJ0ZIN0"/>
<feature type="compositionally biased region" description="Basic and acidic residues" evidence="1">
    <location>
        <begin position="1"/>
        <end position="11"/>
    </location>
</feature>
<reference evidence="2" key="1">
    <citation type="submission" date="2020-12" db="EMBL/GenBank/DDBJ databases">
        <title>Generalized mutagenesis with transposon Tn5. A laboratory procedure for the identification of genes responsible for a bacterial phenotype and its regulation, illustrated with phenazine production in Pseudomonas chlororaphis.</title>
        <authorList>
            <person name="Muzio F."/>
            <person name="Sobrero P."/>
            <person name="Agaras B."/>
            <person name="Valverde C."/>
        </authorList>
    </citation>
    <scope>NUCLEOTIDE SEQUENCE</scope>
    <source>
        <strain evidence="2">SMMP3</strain>
    </source>
</reference>
<evidence type="ECO:0000313" key="2">
    <source>
        <dbReference type="EMBL" id="MBU4632844.1"/>
    </source>
</evidence>
<evidence type="ECO:0000313" key="3">
    <source>
        <dbReference type="Proteomes" id="UP000787568"/>
    </source>
</evidence>
<comment type="caution">
    <text evidence="2">The sequence shown here is derived from an EMBL/GenBank/DDBJ whole genome shotgun (WGS) entry which is preliminary data.</text>
</comment>
<name>A0AAJ0ZIN0_9PSED</name>